<organism evidence="3 4">
    <name type="scientific">Pseudocercospora fijiensis (strain CIRAD86)</name>
    <name type="common">Black leaf streak disease fungus</name>
    <name type="synonym">Mycosphaerella fijiensis</name>
    <dbReference type="NCBI Taxonomy" id="383855"/>
    <lineage>
        <taxon>Eukaryota</taxon>
        <taxon>Fungi</taxon>
        <taxon>Dikarya</taxon>
        <taxon>Ascomycota</taxon>
        <taxon>Pezizomycotina</taxon>
        <taxon>Dothideomycetes</taxon>
        <taxon>Dothideomycetidae</taxon>
        <taxon>Mycosphaerellales</taxon>
        <taxon>Mycosphaerellaceae</taxon>
        <taxon>Pseudocercospora</taxon>
    </lineage>
</organism>
<dbReference type="SUPFAM" id="SSF56112">
    <property type="entry name" value="Protein kinase-like (PK-like)"/>
    <property type="match status" value="1"/>
</dbReference>
<evidence type="ECO:0000256" key="1">
    <source>
        <dbReference type="SAM" id="MobiDB-lite"/>
    </source>
</evidence>
<dbReference type="GeneID" id="19332422"/>
<accession>N1Q6S1</accession>
<protein>
    <recommendedName>
        <fullName evidence="2">Aminoglycoside phosphotransferase domain-containing protein</fullName>
    </recommendedName>
</protein>
<dbReference type="EMBL" id="KB446555">
    <property type="protein sequence ID" value="EME88214.1"/>
    <property type="molecule type" value="Genomic_DNA"/>
</dbReference>
<reference evidence="3 4" key="1">
    <citation type="journal article" date="2012" name="PLoS Pathog.">
        <title>Diverse lifestyles and strategies of plant pathogenesis encoded in the genomes of eighteen Dothideomycetes fungi.</title>
        <authorList>
            <person name="Ohm R.A."/>
            <person name="Feau N."/>
            <person name="Henrissat B."/>
            <person name="Schoch C.L."/>
            <person name="Horwitz B.A."/>
            <person name="Barry K.W."/>
            <person name="Condon B.J."/>
            <person name="Copeland A.C."/>
            <person name="Dhillon B."/>
            <person name="Glaser F."/>
            <person name="Hesse C.N."/>
            <person name="Kosti I."/>
            <person name="LaButti K."/>
            <person name="Lindquist E.A."/>
            <person name="Lucas S."/>
            <person name="Salamov A.A."/>
            <person name="Bradshaw R.E."/>
            <person name="Ciuffetti L."/>
            <person name="Hamelin R.C."/>
            <person name="Kema G.H.J."/>
            <person name="Lawrence C."/>
            <person name="Scott J.A."/>
            <person name="Spatafora J.W."/>
            <person name="Turgeon B.G."/>
            <person name="de Wit P.J.G.M."/>
            <person name="Zhong S."/>
            <person name="Goodwin S.B."/>
            <person name="Grigoriev I.V."/>
        </authorList>
    </citation>
    <scope>NUCLEOTIDE SEQUENCE [LARGE SCALE GENOMIC DNA]</scope>
    <source>
        <strain evidence="3 4">CIRAD86</strain>
    </source>
</reference>
<dbReference type="Pfam" id="PF01636">
    <property type="entry name" value="APH"/>
    <property type="match status" value="1"/>
</dbReference>
<evidence type="ECO:0000313" key="4">
    <source>
        <dbReference type="Proteomes" id="UP000016932"/>
    </source>
</evidence>
<dbReference type="RefSeq" id="XP_007921346.1">
    <property type="nucleotide sequence ID" value="XM_007923155.1"/>
</dbReference>
<feature type="region of interest" description="Disordered" evidence="1">
    <location>
        <begin position="468"/>
        <end position="490"/>
    </location>
</feature>
<feature type="domain" description="Aminoglycoside phosphotransferase" evidence="2">
    <location>
        <begin position="186"/>
        <end position="355"/>
    </location>
</feature>
<dbReference type="VEuPathDB" id="FungiDB:MYCFIDRAFT_169875"/>
<dbReference type="eggNOG" id="ENOG502SJ8C">
    <property type="taxonomic scope" value="Eukaryota"/>
</dbReference>
<gene>
    <name evidence="3" type="ORF">MYCFIDRAFT_169875</name>
</gene>
<name>N1Q6S1_PSEFD</name>
<dbReference type="Proteomes" id="UP000016932">
    <property type="component" value="Unassembled WGS sequence"/>
</dbReference>
<dbReference type="Gene3D" id="3.30.200.20">
    <property type="entry name" value="Phosphorylase Kinase, domain 1"/>
    <property type="match status" value="1"/>
</dbReference>
<sequence>MYSCWLNTKSVMISVPSSFEDALSVRTATTAPVRAHTSCPGLALRLIFLISSTFDRHARLQRALEYCGVDEAAVEPQSKVHFQKCSASASKPYLQFEAKTGIDCSLIRICRHCKSSIWCDRFFGRPDLTIWEDEVKLYLEAKGYASCFMVERLTEGFSGFVFRAHQQAEPQTMIIKHVEGWAARAKQYKLDQSRMLFEEKALRVLSALEFPGIRVPRIYYFDATNFVLILEDAGHVPSLKSWIQADSDVDEVRKIGSLLGRYLAEIHSISTEPEAFPPPSISLDFLLKHENMAERGARDVLEADDVFTIGDFWTGNILVCKAGHEELDICVVDFELAKAGTAAFDIGQMVSRPRRTHLVETLTYLKWYTGSRNSQWYGAVEQFLVELPGSIYSTTHLFTIMPNAWLKEATNDQIREQLQVGAELISAGVDHDLEKLSKMSYLRTVHYHKINFKKTDAVLNPPDLKTPTPAMPIQSNTKHQYQTPIPNTNTKHLYQQNKHAALSTYRSS</sequence>
<evidence type="ECO:0000259" key="2">
    <source>
        <dbReference type="Pfam" id="PF01636"/>
    </source>
</evidence>
<proteinExistence type="predicted"/>
<dbReference type="InterPro" id="IPR002575">
    <property type="entry name" value="Aminoglycoside_PTrfase"/>
</dbReference>
<dbReference type="HOGENOM" id="CLU_536509_0_0_1"/>
<dbReference type="AlphaFoldDB" id="N1Q6S1"/>
<dbReference type="OrthoDB" id="25129at2759"/>
<dbReference type="KEGG" id="pfj:MYCFIDRAFT_169875"/>
<dbReference type="STRING" id="383855.N1Q6S1"/>
<feature type="compositionally biased region" description="Polar residues" evidence="1">
    <location>
        <begin position="473"/>
        <end position="490"/>
    </location>
</feature>
<keyword evidence="4" id="KW-1185">Reference proteome</keyword>
<evidence type="ECO:0000313" key="3">
    <source>
        <dbReference type="EMBL" id="EME88214.1"/>
    </source>
</evidence>
<dbReference type="Gene3D" id="3.90.1200.10">
    <property type="match status" value="1"/>
</dbReference>
<dbReference type="InterPro" id="IPR011009">
    <property type="entry name" value="Kinase-like_dom_sf"/>
</dbReference>